<evidence type="ECO:0000256" key="1">
    <source>
        <dbReference type="ARBA" id="ARBA00022741"/>
    </source>
</evidence>
<evidence type="ECO:0000256" key="2">
    <source>
        <dbReference type="ARBA" id="ARBA00022801"/>
    </source>
</evidence>
<dbReference type="SUPFAM" id="SSF52540">
    <property type="entry name" value="P-loop containing nucleoside triphosphate hydrolases"/>
    <property type="match status" value="2"/>
</dbReference>
<dbReference type="GO" id="GO:0003723">
    <property type="term" value="F:RNA binding"/>
    <property type="evidence" value="ECO:0007669"/>
    <property type="project" value="UniProtKB-UniRule"/>
</dbReference>
<comment type="function">
    <text evidence="5">RNA helicase.</text>
</comment>
<dbReference type="InterPro" id="IPR011545">
    <property type="entry name" value="DEAD/DEAH_box_helicase_dom"/>
</dbReference>
<keyword evidence="3 5" id="KW-0067">ATP-binding</keyword>
<evidence type="ECO:0000256" key="4">
    <source>
        <dbReference type="ARBA" id="ARBA00022884"/>
    </source>
</evidence>
<dbReference type="PANTHER" id="PTHR24031">
    <property type="entry name" value="RNA HELICASE"/>
    <property type="match status" value="1"/>
</dbReference>
<organism evidence="9 10">
    <name type="scientific">Adineta steineri</name>
    <dbReference type="NCBI Taxonomy" id="433720"/>
    <lineage>
        <taxon>Eukaryota</taxon>
        <taxon>Metazoa</taxon>
        <taxon>Spiralia</taxon>
        <taxon>Gnathifera</taxon>
        <taxon>Rotifera</taxon>
        <taxon>Eurotatoria</taxon>
        <taxon>Bdelloidea</taxon>
        <taxon>Adinetida</taxon>
        <taxon>Adinetidae</taxon>
        <taxon>Adineta</taxon>
    </lineage>
</organism>
<gene>
    <name evidence="9" type="ORF">IZO911_LOCUS22114</name>
</gene>
<evidence type="ECO:0000256" key="5">
    <source>
        <dbReference type="RuleBase" id="RU365068"/>
    </source>
</evidence>
<reference evidence="9" key="1">
    <citation type="submission" date="2021-02" db="EMBL/GenBank/DDBJ databases">
        <authorList>
            <person name="Nowell W R."/>
        </authorList>
    </citation>
    <scope>NUCLEOTIDE SEQUENCE</scope>
</reference>
<feature type="transmembrane region" description="Helical" evidence="6">
    <location>
        <begin position="347"/>
        <end position="375"/>
    </location>
</feature>
<evidence type="ECO:0000256" key="3">
    <source>
        <dbReference type="ARBA" id="ARBA00022840"/>
    </source>
</evidence>
<dbReference type="EC" id="3.6.4.13" evidence="5"/>
<evidence type="ECO:0000256" key="6">
    <source>
        <dbReference type="SAM" id="Phobius"/>
    </source>
</evidence>
<keyword evidence="2 5" id="KW-0378">Hydrolase</keyword>
<keyword evidence="5" id="KW-0347">Helicase</keyword>
<dbReference type="EMBL" id="CAJNOE010000244">
    <property type="protein sequence ID" value="CAF1083894.1"/>
    <property type="molecule type" value="Genomic_DNA"/>
</dbReference>
<dbReference type="Pfam" id="PF00270">
    <property type="entry name" value="DEAD"/>
    <property type="match status" value="1"/>
</dbReference>
<dbReference type="GO" id="GO:0005524">
    <property type="term" value="F:ATP binding"/>
    <property type="evidence" value="ECO:0007669"/>
    <property type="project" value="UniProtKB-UniRule"/>
</dbReference>
<accession>A0A814MVA3</accession>
<evidence type="ECO:0000313" key="9">
    <source>
        <dbReference type="EMBL" id="CAF1083894.1"/>
    </source>
</evidence>
<keyword evidence="6" id="KW-0812">Transmembrane</keyword>
<dbReference type="AlphaFoldDB" id="A0A814MVA3"/>
<protein>
    <recommendedName>
        <fullName evidence="5">ATP-dependent RNA helicase</fullName>
        <ecNumber evidence="5">3.6.4.13</ecNumber>
    </recommendedName>
</protein>
<comment type="catalytic activity">
    <reaction evidence="5">
        <text>ATP + H2O = ADP + phosphate + H(+)</text>
        <dbReference type="Rhea" id="RHEA:13065"/>
        <dbReference type="ChEBI" id="CHEBI:15377"/>
        <dbReference type="ChEBI" id="CHEBI:15378"/>
        <dbReference type="ChEBI" id="CHEBI:30616"/>
        <dbReference type="ChEBI" id="CHEBI:43474"/>
        <dbReference type="ChEBI" id="CHEBI:456216"/>
        <dbReference type="EC" id="3.6.4.13"/>
    </reaction>
</comment>
<dbReference type="InterPro" id="IPR027417">
    <property type="entry name" value="P-loop_NTPase"/>
</dbReference>
<dbReference type="InterPro" id="IPR001650">
    <property type="entry name" value="Helicase_C-like"/>
</dbReference>
<feature type="domain" description="Helicase C-terminal" evidence="8">
    <location>
        <begin position="208"/>
        <end position="402"/>
    </location>
</feature>
<dbReference type="InterPro" id="IPR014001">
    <property type="entry name" value="Helicase_ATP-bd"/>
</dbReference>
<dbReference type="PROSITE" id="PS51194">
    <property type="entry name" value="HELICASE_CTER"/>
    <property type="match status" value="1"/>
</dbReference>
<comment type="caution">
    <text evidence="9">The sequence shown here is derived from an EMBL/GenBank/DDBJ whole genome shotgun (WGS) entry which is preliminary data.</text>
</comment>
<dbReference type="SMART" id="SM00487">
    <property type="entry name" value="DEXDc"/>
    <property type="match status" value="1"/>
</dbReference>
<comment type="domain">
    <text evidence="5">The Q motif is unique to and characteristic of the DEAD box family of RNA helicases and controls ATP binding and hydrolysis.</text>
</comment>
<keyword evidence="6" id="KW-0472">Membrane</keyword>
<evidence type="ECO:0000313" key="10">
    <source>
        <dbReference type="Proteomes" id="UP000663860"/>
    </source>
</evidence>
<dbReference type="Gene3D" id="3.40.50.300">
    <property type="entry name" value="P-loop containing nucleotide triphosphate hydrolases"/>
    <property type="match status" value="2"/>
</dbReference>
<dbReference type="CDD" id="cd18787">
    <property type="entry name" value="SF2_C_DEAD"/>
    <property type="match status" value="1"/>
</dbReference>
<keyword evidence="6" id="KW-1133">Transmembrane helix</keyword>
<evidence type="ECO:0000259" key="7">
    <source>
        <dbReference type="PROSITE" id="PS51192"/>
    </source>
</evidence>
<comment type="similarity">
    <text evidence="5">Belongs to the DEAD box helicase family.</text>
</comment>
<name>A0A814MVA3_9BILA</name>
<sequence>MSLCESLLRGIYAYGFECPIDIQQRALKPCISGYDVIAQAQSGTGKTIMASIAVLQQLDVDCKNCQALILVPTRELAQGTHRVVLALGEYMNVTCHARVSGVNTREDMKRLETSVQVVVSTPGRIYDMLKRSALHSENIKMFVLDDADELLARGFKDQIYDLLTMLSRTIQVIVVSSTMSSELLEIAAEFMNDPVQILTNREDRTLDGIRQFYVNVEREECKLDKLYGLVDTLTITQTIIFCNTCYKVEWLFEKLRAHNLTVSILNLNMTAEQRNDAIKEFRMGTSQILLRRDRLEADTDIPQVSPIINYDLPTICESYVRRAILKVYSTLTIHYNKSRLQNAIENFIFNIGVLFSYIGSGSTFYIFTLCGGKLYRDAVRNLMKQILMRIRCKISERTLNQT</sequence>
<evidence type="ECO:0000259" key="8">
    <source>
        <dbReference type="PROSITE" id="PS51194"/>
    </source>
</evidence>
<dbReference type="PROSITE" id="PS51192">
    <property type="entry name" value="HELICASE_ATP_BIND_1"/>
    <property type="match status" value="1"/>
</dbReference>
<dbReference type="GO" id="GO:0016787">
    <property type="term" value="F:hydrolase activity"/>
    <property type="evidence" value="ECO:0007669"/>
    <property type="project" value="UniProtKB-KW"/>
</dbReference>
<feature type="domain" description="Helicase ATP-binding" evidence="7">
    <location>
        <begin position="27"/>
        <end position="197"/>
    </location>
</feature>
<keyword evidence="1 5" id="KW-0547">Nucleotide-binding</keyword>
<dbReference type="GO" id="GO:0003724">
    <property type="term" value="F:RNA helicase activity"/>
    <property type="evidence" value="ECO:0007669"/>
    <property type="project" value="UniProtKB-EC"/>
</dbReference>
<keyword evidence="4 5" id="KW-0694">RNA-binding</keyword>
<dbReference type="Pfam" id="PF00271">
    <property type="entry name" value="Helicase_C"/>
    <property type="match status" value="1"/>
</dbReference>
<dbReference type="Proteomes" id="UP000663860">
    <property type="component" value="Unassembled WGS sequence"/>
</dbReference>
<proteinExistence type="inferred from homology"/>